<proteinExistence type="predicted"/>
<gene>
    <name evidence="1" type="ORF">NPRO_23350</name>
</gene>
<reference evidence="1" key="1">
    <citation type="journal article" name="DNA Res.">
        <title>The physiological potential of anammox bacteria as revealed by their core genome structure.</title>
        <authorList>
            <person name="Okubo T."/>
            <person name="Toyoda A."/>
            <person name="Fukuhara K."/>
            <person name="Uchiyama I."/>
            <person name="Harigaya Y."/>
            <person name="Kuroiwa M."/>
            <person name="Suzuki T."/>
            <person name="Murakami Y."/>
            <person name="Suwa Y."/>
            <person name="Takami H."/>
        </authorList>
    </citation>
    <scope>NUCLEOTIDE SEQUENCE</scope>
    <source>
        <strain evidence="1">317325-2</strain>
    </source>
</reference>
<dbReference type="EMBL" id="AP021858">
    <property type="protein sequence ID" value="BBO24740.1"/>
    <property type="molecule type" value="Genomic_DNA"/>
</dbReference>
<protein>
    <submittedName>
        <fullName evidence="1">Uncharacterized protein</fullName>
    </submittedName>
</protein>
<dbReference type="KEGG" id="npy:NPRO_23350"/>
<dbReference type="AlphaFoldDB" id="A0A809RBA5"/>
<dbReference type="Proteomes" id="UP000662873">
    <property type="component" value="Chromosome"/>
</dbReference>
<name>A0A809RBA5_9BACT</name>
<accession>A0A809RBA5</accession>
<dbReference type="InterPro" id="IPR013783">
    <property type="entry name" value="Ig-like_fold"/>
</dbReference>
<dbReference type="Gene3D" id="2.60.40.10">
    <property type="entry name" value="Immunoglobulins"/>
    <property type="match status" value="1"/>
</dbReference>
<sequence length="329" mass="36169">MRNAKWNAWIGAVALFLGTTLGYSQTLNVTSPTNGQFLGQTNQLKFTVTNINVEVTMRAEITGPGGTTVISERFTPNADGKIDNNLPLNFSQAAPEGAYTISVTATRNDNNSVFGTAIINVTVDVTKPKFLQFNPINNAFVKGIVPIRVEVSEPFFKDYRVQINGQDIPNNTGTTLTNDAFQVNWDTAGILQDGPQTIAIRLRDEADNEVSRSINVTIDRVPPSVTIVHPRSNLIFRPRSNISVLVEITDVSTSSIDLTGVDVIARRLDGTYIARVARQTFLGGSGNTMRWAGRLRWTLQLPKEFKIVVNVMDKAGNVAITQEVLVRYQ</sequence>
<evidence type="ECO:0000313" key="1">
    <source>
        <dbReference type="EMBL" id="BBO24740.1"/>
    </source>
</evidence>
<evidence type="ECO:0000313" key="2">
    <source>
        <dbReference type="Proteomes" id="UP000662873"/>
    </source>
</evidence>
<organism evidence="1 2">
    <name type="scientific">Candidatus Nitrosymbiomonas proteolyticus</name>
    <dbReference type="NCBI Taxonomy" id="2608984"/>
    <lineage>
        <taxon>Bacteria</taxon>
        <taxon>Bacillati</taxon>
        <taxon>Armatimonadota</taxon>
        <taxon>Armatimonadota incertae sedis</taxon>
        <taxon>Candidatus Nitrosymbiomonas</taxon>
    </lineage>
</organism>